<protein>
    <recommendedName>
        <fullName evidence="2">SMP-30/Gluconolactonase/LRE-like region domain-containing protein</fullName>
    </recommendedName>
</protein>
<dbReference type="Gene3D" id="2.120.10.30">
    <property type="entry name" value="TolB, C-terminal domain"/>
    <property type="match status" value="1"/>
</dbReference>
<name>A0A9P6CHN2_9AGAR</name>
<sequence>MGSTLFTISVVLLSILVGIYQFSIKPKLDVFGVGRAVEPVGTRECVTVPDVQACEKIVLHQPTGILYLACSTPSSRTHWVPSMDQLNATGASFSDYVATYNPKNKRITRLEISNYNSYRGLSLHGMDVVPSSSNSKELFVYLINHRAPLGGREAPKVGADTSIEIFKTSTGSPKLVHQATIEDSLLISPNDVVGSPDGKSLYFTNDIGKKTGIARSLLEFWKPSSSIVYCDIERGCKYSASNMLGNNGITKGKNDTFYVANARAGQLRVMEVQADNTLVLTDVISTDRPIDNVSVDEDGVVWAAGFPKTFAMLEYMRNLAIPPPSSALKFAINTGPAAFYGEKFKVEKAFEDDGALVPGATTVVHDSLRGLLFFHGICAPWLTVCQYKK</sequence>
<dbReference type="OrthoDB" id="5307922at2759"/>
<evidence type="ECO:0000313" key="4">
    <source>
        <dbReference type="Proteomes" id="UP000807353"/>
    </source>
</evidence>
<dbReference type="AlphaFoldDB" id="A0A9P6CHN2"/>
<dbReference type="SUPFAM" id="SSF63829">
    <property type="entry name" value="Calcium-dependent phosphotriesterase"/>
    <property type="match status" value="1"/>
</dbReference>
<feature type="signal peptide" evidence="1">
    <location>
        <begin position="1"/>
        <end position="21"/>
    </location>
</feature>
<proteinExistence type="predicted"/>
<dbReference type="PANTHER" id="PTHR11799:SF12">
    <property type="entry name" value="PARAOXONASE-RELATED"/>
    <property type="match status" value="1"/>
</dbReference>
<reference evidence="3" key="1">
    <citation type="submission" date="2020-11" db="EMBL/GenBank/DDBJ databases">
        <authorList>
            <consortium name="DOE Joint Genome Institute"/>
            <person name="Ahrendt S."/>
            <person name="Riley R."/>
            <person name="Andreopoulos W."/>
            <person name="Labutti K."/>
            <person name="Pangilinan J."/>
            <person name="Ruiz-Duenas F.J."/>
            <person name="Barrasa J.M."/>
            <person name="Sanchez-Garcia M."/>
            <person name="Camarero S."/>
            <person name="Miyauchi S."/>
            <person name="Serrano A."/>
            <person name="Linde D."/>
            <person name="Babiker R."/>
            <person name="Drula E."/>
            <person name="Ayuso-Fernandez I."/>
            <person name="Pacheco R."/>
            <person name="Padilla G."/>
            <person name="Ferreira P."/>
            <person name="Barriuso J."/>
            <person name="Kellner H."/>
            <person name="Castanera R."/>
            <person name="Alfaro M."/>
            <person name="Ramirez L."/>
            <person name="Pisabarro A.G."/>
            <person name="Kuo A."/>
            <person name="Tritt A."/>
            <person name="Lipzen A."/>
            <person name="He G."/>
            <person name="Yan M."/>
            <person name="Ng V."/>
            <person name="Cullen D."/>
            <person name="Martin F."/>
            <person name="Rosso M.-N."/>
            <person name="Henrissat B."/>
            <person name="Hibbett D."/>
            <person name="Martinez A.T."/>
            <person name="Grigoriev I.V."/>
        </authorList>
    </citation>
    <scope>NUCLEOTIDE SEQUENCE</scope>
    <source>
        <strain evidence="3">CBS 247.69</strain>
    </source>
</reference>
<keyword evidence="4" id="KW-1185">Reference proteome</keyword>
<feature type="chain" id="PRO_5040473287" description="SMP-30/Gluconolactonase/LRE-like region domain-containing protein" evidence="1">
    <location>
        <begin position="22"/>
        <end position="389"/>
    </location>
</feature>
<organism evidence="3 4">
    <name type="scientific">Collybia nuda</name>
    <dbReference type="NCBI Taxonomy" id="64659"/>
    <lineage>
        <taxon>Eukaryota</taxon>
        <taxon>Fungi</taxon>
        <taxon>Dikarya</taxon>
        <taxon>Basidiomycota</taxon>
        <taxon>Agaricomycotina</taxon>
        <taxon>Agaricomycetes</taxon>
        <taxon>Agaricomycetidae</taxon>
        <taxon>Agaricales</taxon>
        <taxon>Tricholomatineae</taxon>
        <taxon>Clitocybaceae</taxon>
        <taxon>Collybia</taxon>
    </lineage>
</organism>
<dbReference type="InterPro" id="IPR011042">
    <property type="entry name" value="6-blade_b-propeller_TolB-like"/>
</dbReference>
<gene>
    <name evidence="3" type="ORF">BDZ94DRAFT_1261459</name>
</gene>
<evidence type="ECO:0000259" key="2">
    <source>
        <dbReference type="Pfam" id="PF08450"/>
    </source>
</evidence>
<dbReference type="PANTHER" id="PTHR11799">
    <property type="entry name" value="PARAOXONASE"/>
    <property type="match status" value="1"/>
</dbReference>
<dbReference type="Pfam" id="PF08450">
    <property type="entry name" value="SGL"/>
    <property type="match status" value="1"/>
</dbReference>
<evidence type="ECO:0000313" key="3">
    <source>
        <dbReference type="EMBL" id="KAF9462475.1"/>
    </source>
</evidence>
<dbReference type="EMBL" id="MU150272">
    <property type="protein sequence ID" value="KAF9462475.1"/>
    <property type="molecule type" value="Genomic_DNA"/>
</dbReference>
<keyword evidence="1" id="KW-0732">Signal</keyword>
<dbReference type="InterPro" id="IPR051288">
    <property type="entry name" value="Serum_paraoxonase/arylesterase"/>
</dbReference>
<comment type="caution">
    <text evidence="3">The sequence shown here is derived from an EMBL/GenBank/DDBJ whole genome shotgun (WGS) entry which is preliminary data.</text>
</comment>
<dbReference type="InterPro" id="IPR013658">
    <property type="entry name" value="SGL"/>
</dbReference>
<dbReference type="Proteomes" id="UP000807353">
    <property type="component" value="Unassembled WGS sequence"/>
</dbReference>
<accession>A0A9P6CHN2</accession>
<evidence type="ECO:0000256" key="1">
    <source>
        <dbReference type="SAM" id="SignalP"/>
    </source>
</evidence>
<feature type="domain" description="SMP-30/Gluconolactonase/LRE-like region" evidence="2">
    <location>
        <begin position="157"/>
        <end position="306"/>
    </location>
</feature>